<accession>A0A9W5YGI7</accession>
<dbReference type="EMBL" id="BRLB01000011">
    <property type="protein sequence ID" value="GKX30778.1"/>
    <property type="molecule type" value="Genomic_DNA"/>
</dbReference>
<dbReference type="Proteomes" id="UP001144256">
    <property type="component" value="Unassembled WGS sequence"/>
</dbReference>
<reference evidence="1" key="1">
    <citation type="submission" date="2022-06" db="EMBL/GenBank/DDBJ databases">
        <title>Vallitalea longa sp. nov., an anaerobic bacterium isolated from marine sediment.</title>
        <authorList>
            <person name="Hirano S."/>
            <person name="Terahara T."/>
            <person name="Mori K."/>
            <person name="Hamada M."/>
            <person name="Matsumoto R."/>
            <person name="Kobayashi T."/>
        </authorList>
    </citation>
    <scope>NUCLEOTIDE SEQUENCE</scope>
    <source>
        <strain evidence="1">SH18-1</strain>
    </source>
</reference>
<sequence>MGYTKYDLDRLRDKENDIKRITENIDSIYDEFKGINNAIDIDIKLRDNIYNQFNTLIKDLENLVERTYNADKVINAAIFEYSSGEQQINTIFNGLVDIANMFHDKSHAQTQPDKTSITGISIIQKWFRGLKDYFKSKIDHIKNFLDGERIRINNKAYSKTNNNSDIKISYLSSSQNNFDYTSKERIKKIQQFLKNKGINIEVTGKLDRATFQASLMVGINELKDNGFIQQDSFREDDNIYTYTQNNNLNYKNPRKNCNENCDTQTITLFDSEAYDYEMNMWEQHMRNDLKEHAYGTIIMDYIMWKLTSISKSKDYIVGVVSKSQYESNGTPPEITQAALNSALTYDLFILGQSGIKLFNKNSKSVITKETSKAEAENVADFEKLRSSLAADEIVDADRVSTALSKSDPSHLSGSFLTKEQIAAGKVYNIRGGDGIQRTLLQTKGALNGKTGIFEYILTPVGNVSHQRFIPGGIFTGYPNQVVPKGGW</sequence>
<gene>
    <name evidence="1" type="ORF">SH1V18_32580</name>
</gene>
<organism evidence="1 2">
    <name type="scientific">Vallitalea longa</name>
    <dbReference type="NCBI Taxonomy" id="2936439"/>
    <lineage>
        <taxon>Bacteria</taxon>
        <taxon>Bacillati</taxon>
        <taxon>Bacillota</taxon>
        <taxon>Clostridia</taxon>
        <taxon>Lachnospirales</taxon>
        <taxon>Vallitaleaceae</taxon>
        <taxon>Vallitalea</taxon>
    </lineage>
</organism>
<evidence type="ECO:0000313" key="1">
    <source>
        <dbReference type="EMBL" id="GKX30778.1"/>
    </source>
</evidence>
<proteinExistence type="predicted"/>
<name>A0A9W5YGI7_9FIRM</name>
<dbReference type="AlphaFoldDB" id="A0A9W5YGI7"/>
<evidence type="ECO:0008006" key="3">
    <source>
        <dbReference type="Google" id="ProtNLM"/>
    </source>
</evidence>
<keyword evidence="2" id="KW-1185">Reference proteome</keyword>
<comment type="caution">
    <text evidence="1">The sequence shown here is derived from an EMBL/GenBank/DDBJ whole genome shotgun (WGS) entry which is preliminary data.</text>
</comment>
<protein>
    <recommendedName>
        <fullName evidence="3">LXG domain-containing protein</fullName>
    </recommendedName>
</protein>
<evidence type="ECO:0000313" key="2">
    <source>
        <dbReference type="Proteomes" id="UP001144256"/>
    </source>
</evidence>
<dbReference type="RefSeq" id="WP_281817254.1">
    <property type="nucleotide sequence ID" value="NZ_BRLB01000011.1"/>
</dbReference>